<dbReference type="EMBL" id="AP022870">
    <property type="protein sequence ID" value="BCB78595.1"/>
    <property type="molecule type" value="Genomic_DNA"/>
</dbReference>
<feature type="region of interest" description="Disordered" evidence="10">
    <location>
        <begin position="35"/>
        <end position="74"/>
    </location>
</feature>
<organism evidence="12 13">
    <name type="scientific">Phytohabitans flavus</name>
    <dbReference type="NCBI Taxonomy" id="1076124"/>
    <lineage>
        <taxon>Bacteria</taxon>
        <taxon>Bacillati</taxon>
        <taxon>Actinomycetota</taxon>
        <taxon>Actinomycetes</taxon>
        <taxon>Micromonosporales</taxon>
        <taxon>Micromonosporaceae</taxon>
    </lineage>
</organism>
<dbReference type="GO" id="GO:0016705">
    <property type="term" value="F:oxidoreductase activity, acting on paired donors, with incorporation or reduction of molecular oxygen"/>
    <property type="evidence" value="ECO:0007669"/>
    <property type="project" value="UniProtKB-ARBA"/>
</dbReference>
<comment type="cofactor">
    <cofactor evidence="9">
        <name>[2Fe-2S] cluster</name>
        <dbReference type="ChEBI" id="CHEBI:190135"/>
    </cofactor>
</comment>
<name>A0A6F8XXN9_9ACTN</name>
<dbReference type="AlphaFoldDB" id="A0A6F8XXN9"/>
<dbReference type="KEGG" id="pfla:Pflav_050050"/>
<reference evidence="12 13" key="2">
    <citation type="submission" date="2020-03" db="EMBL/GenBank/DDBJ databases">
        <authorList>
            <person name="Ichikawa N."/>
            <person name="Kimura A."/>
            <person name="Kitahashi Y."/>
            <person name="Uohara A."/>
        </authorList>
    </citation>
    <scope>NUCLEOTIDE SEQUENCE [LARGE SCALE GENOMIC DNA]</scope>
    <source>
        <strain evidence="12 13">NBRC 107702</strain>
    </source>
</reference>
<dbReference type="CDD" id="cd03467">
    <property type="entry name" value="Rieske"/>
    <property type="match status" value="1"/>
</dbReference>
<evidence type="ECO:0000313" key="12">
    <source>
        <dbReference type="EMBL" id="BCB78595.1"/>
    </source>
</evidence>
<dbReference type="InterPro" id="IPR017941">
    <property type="entry name" value="Rieske_2Fe-2S"/>
</dbReference>
<evidence type="ECO:0000256" key="6">
    <source>
        <dbReference type="ARBA" id="ARBA00023014"/>
    </source>
</evidence>
<keyword evidence="7" id="KW-1015">Disulfide bond</keyword>
<evidence type="ECO:0000256" key="2">
    <source>
        <dbReference type="ARBA" id="ARBA00015816"/>
    </source>
</evidence>
<dbReference type="InterPro" id="IPR014349">
    <property type="entry name" value="Rieske_Fe-S_prot"/>
</dbReference>
<feature type="compositionally biased region" description="Gly residues" evidence="10">
    <location>
        <begin position="61"/>
        <end position="71"/>
    </location>
</feature>
<dbReference type="InterPro" id="IPR005805">
    <property type="entry name" value="Rieske_Fe-S_prot_C"/>
</dbReference>
<feature type="region of interest" description="Disordered" evidence="10">
    <location>
        <begin position="141"/>
        <end position="163"/>
    </location>
</feature>
<evidence type="ECO:0000259" key="11">
    <source>
        <dbReference type="PROSITE" id="PS51296"/>
    </source>
</evidence>
<feature type="domain" description="Rieske" evidence="11">
    <location>
        <begin position="70"/>
        <end position="162"/>
    </location>
</feature>
<dbReference type="GO" id="GO:0051537">
    <property type="term" value="F:2 iron, 2 sulfur cluster binding"/>
    <property type="evidence" value="ECO:0007669"/>
    <property type="project" value="UniProtKB-KW"/>
</dbReference>
<evidence type="ECO:0000256" key="3">
    <source>
        <dbReference type="ARBA" id="ARBA00022714"/>
    </source>
</evidence>
<evidence type="ECO:0000313" key="13">
    <source>
        <dbReference type="Proteomes" id="UP000502508"/>
    </source>
</evidence>
<dbReference type="GO" id="GO:0046872">
    <property type="term" value="F:metal ion binding"/>
    <property type="evidence" value="ECO:0007669"/>
    <property type="project" value="UniProtKB-KW"/>
</dbReference>
<dbReference type="Pfam" id="PF00355">
    <property type="entry name" value="Rieske"/>
    <property type="match status" value="1"/>
</dbReference>
<dbReference type="PROSITE" id="PS51296">
    <property type="entry name" value="RIESKE"/>
    <property type="match status" value="1"/>
</dbReference>
<evidence type="ECO:0000256" key="7">
    <source>
        <dbReference type="ARBA" id="ARBA00023157"/>
    </source>
</evidence>
<accession>A0A6F8XXN9</accession>
<evidence type="ECO:0000256" key="9">
    <source>
        <dbReference type="ARBA" id="ARBA00034078"/>
    </source>
</evidence>
<dbReference type="PRINTS" id="PR00162">
    <property type="entry name" value="RIESKE"/>
</dbReference>
<dbReference type="SUPFAM" id="SSF50022">
    <property type="entry name" value="ISP domain"/>
    <property type="match status" value="1"/>
</dbReference>
<keyword evidence="6" id="KW-0411">Iron-sulfur</keyword>
<protein>
    <recommendedName>
        <fullName evidence="2">Cytochrome bc1 complex Rieske iron-sulfur subunit</fullName>
    </recommendedName>
    <alternativeName>
        <fullName evidence="8">Cytochrome bc1 reductase complex subunit QcrA</fullName>
    </alternativeName>
</protein>
<feature type="compositionally biased region" description="Basic and acidic residues" evidence="10">
    <location>
        <begin position="148"/>
        <end position="157"/>
    </location>
</feature>
<dbReference type="Proteomes" id="UP000502508">
    <property type="component" value="Chromosome"/>
</dbReference>
<dbReference type="Gene3D" id="2.102.10.10">
    <property type="entry name" value="Rieske [2Fe-2S] iron-sulphur domain"/>
    <property type="match status" value="1"/>
</dbReference>
<keyword evidence="4" id="KW-0479">Metal-binding</keyword>
<keyword evidence="5" id="KW-0408">Iron</keyword>
<gene>
    <name evidence="12" type="ORF">Pflav_050050</name>
</gene>
<dbReference type="GO" id="GO:0016020">
    <property type="term" value="C:membrane"/>
    <property type="evidence" value="ECO:0007669"/>
    <property type="project" value="InterPro"/>
</dbReference>
<keyword evidence="13" id="KW-1185">Reference proteome</keyword>
<sequence>MSEEQAVTHSGVTTRRALLAGAGAIGTTAVLVACGTDPDEDSSSSGGTQSNGGTDPSAGAGDTGNGSGGGALIKTSEVPVGGGTIIAASSVVVTQPTAGEFKCFDSQCTHQGCPVTGVEGGTINCSCHGSKFSITDGSVKGGPATKPLSEKQVKVDGDSITLA</sequence>
<dbReference type="RefSeq" id="WP_173038240.1">
    <property type="nucleotide sequence ID" value="NZ_AP022870.1"/>
</dbReference>
<comment type="function">
    <text evidence="1">Iron-sulfur subunit of the cytochrome bc1 complex, an essential component of the respiratory electron transport chain required for ATP synthesis. The bc1 complex catalyzes the oxidation of menaquinol and the reduction of cytochrome c in the respiratory chain. The bc1 complex operates through a Q-cycle mechanism that couples electron transfer to generation of the proton gradient that drives ATP synthesis.</text>
</comment>
<keyword evidence="3" id="KW-0001">2Fe-2S</keyword>
<feature type="compositionally biased region" description="Low complexity" evidence="10">
    <location>
        <begin position="43"/>
        <end position="60"/>
    </location>
</feature>
<evidence type="ECO:0000256" key="5">
    <source>
        <dbReference type="ARBA" id="ARBA00023004"/>
    </source>
</evidence>
<evidence type="ECO:0000256" key="8">
    <source>
        <dbReference type="ARBA" id="ARBA00029586"/>
    </source>
</evidence>
<dbReference type="FunFam" id="2.102.10.10:FF:000016">
    <property type="entry name" value="Nitrite reductase/ring-hydroxylating ferredoxin subunit"/>
    <property type="match status" value="1"/>
</dbReference>
<dbReference type="PANTHER" id="PTHR10134">
    <property type="entry name" value="CYTOCHROME B-C1 COMPLEX SUBUNIT RIESKE, MITOCHONDRIAL"/>
    <property type="match status" value="1"/>
</dbReference>
<proteinExistence type="predicted"/>
<evidence type="ECO:0000256" key="10">
    <source>
        <dbReference type="SAM" id="MobiDB-lite"/>
    </source>
</evidence>
<dbReference type="GO" id="GO:0004497">
    <property type="term" value="F:monooxygenase activity"/>
    <property type="evidence" value="ECO:0007669"/>
    <property type="project" value="UniProtKB-ARBA"/>
</dbReference>
<evidence type="ECO:0000256" key="1">
    <source>
        <dbReference type="ARBA" id="ARBA00002494"/>
    </source>
</evidence>
<evidence type="ECO:0000256" key="4">
    <source>
        <dbReference type="ARBA" id="ARBA00022723"/>
    </source>
</evidence>
<dbReference type="InterPro" id="IPR036922">
    <property type="entry name" value="Rieske_2Fe-2S_sf"/>
</dbReference>
<reference evidence="12 13" key="1">
    <citation type="submission" date="2020-03" db="EMBL/GenBank/DDBJ databases">
        <title>Whole genome shotgun sequence of Phytohabitans flavus NBRC 107702.</title>
        <authorList>
            <person name="Komaki H."/>
            <person name="Tamura T."/>
        </authorList>
    </citation>
    <scope>NUCLEOTIDE SEQUENCE [LARGE SCALE GENOMIC DNA]</scope>
    <source>
        <strain evidence="12 13">NBRC 107702</strain>
    </source>
</reference>